<protein>
    <submittedName>
        <fullName evidence="1">Uncharacterized protein</fullName>
    </submittedName>
</protein>
<sequence length="78" mass="8788">MGRGIEFYTRLLVIINFHDNPFIGFPDCTEPIHALHTLLWPCGPSVPPMWTGLKTGLLSALEETLCSCRVSFSLTLRR</sequence>
<gene>
    <name evidence="1" type="ORF">CesoFtcFv8_022644</name>
</gene>
<dbReference type="AlphaFoldDB" id="A0AAN8B7V4"/>
<comment type="caution">
    <text evidence="1">The sequence shown here is derived from an EMBL/GenBank/DDBJ whole genome shotgun (WGS) entry which is preliminary data.</text>
</comment>
<organism evidence="1 2">
    <name type="scientific">Champsocephalus esox</name>
    <name type="common">pike icefish</name>
    <dbReference type="NCBI Taxonomy" id="159716"/>
    <lineage>
        <taxon>Eukaryota</taxon>
        <taxon>Metazoa</taxon>
        <taxon>Chordata</taxon>
        <taxon>Craniata</taxon>
        <taxon>Vertebrata</taxon>
        <taxon>Euteleostomi</taxon>
        <taxon>Actinopterygii</taxon>
        <taxon>Neopterygii</taxon>
        <taxon>Teleostei</taxon>
        <taxon>Neoteleostei</taxon>
        <taxon>Acanthomorphata</taxon>
        <taxon>Eupercaria</taxon>
        <taxon>Perciformes</taxon>
        <taxon>Notothenioidei</taxon>
        <taxon>Channichthyidae</taxon>
        <taxon>Champsocephalus</taxon>
    </lineage>
</organism>
<dbReference type="Proteomes" id="UP001335648">
    <property type="component" value="Unassembled WGS sequence"/>
</dbReference>
<name>A0AAN8B7V4_9TELE</name>
<reference evidence="1 2" key="1">
    <citation type="journal article" date="2023" name="Mol. Biol. Evol.">
        <title>Genomics of Secondarily Temperate Adaptation in the Only Non-Antarctic Icefish.</title>
        <authorList>
            <person name="Rivera-Colon A.G."/>
            <person name="Rayamajhi N."/>
            <person name="Minhas B.F."/>
            <person name="Madrigal G."/>
            <person name="Bilyk K.T."/>
            <person name="Yoon V."/>
            <person name="Hune M."/>
            <person name="Gregory S."/>
            <person name="Cheng C.H.C."/>
            <person name="Catchen J.M."/>
        </authorList>
    </citation>
    <scope>NUCLEOTIDE SEQUENCE [LARGE SCALE GENOMIC DNA]</scope>
    <source>
        <strain evidence="1">JC2023a</strain>
    </source>
</reference>
<dbReference type="EMBL" id="JAULUE010002064">
    <property type="protein sequence ID" value="KAK5879539.1"/>
    <property type="molecule type" value="Genomic_DNA"/>
</dbReference>
<evidence type="ECO:0000313" key="2">
    <source>
        <dbReference type="Proteomes" id="UP001335648"/>
    </source>
</evidence>
<proteinExistence type="predicted"/>
<accession>A0AAN8B7V4</accession>
<evidence type="ECO:0000313" key="1">
    <source>
        <dbReference type="EMBL" id="KAK5879539.1"/>
    </source>
</evidence>
<keyword evidence="2" id="KW-1185">Reference proteome</keyword>